<dbReference type="EMBL" id="JACSNR010000010">
    <property type="protein sequence ID" value="MBM6924011.1"/>
    <property type="molecule type" value="Genomic_DNA"/>
</dbReference>
<feature type="chain" id="PRO_5047171784" evidence="2">
    <location>
        <begin position="26"/>
        <end position="170"/>
    </location>
</feature>
<evidence type="ECO:0000256" key="2">
    <source>
        <dbReference type="SAM" id="SignalP"/>
    </source>
</evidence>
<evidence type="ECO:0000313" key="4">
    <source>
        <dbReference type="Proteomes" id="UP000724149"/>
    </source>
</evidence>
<proteinExistence type="predicted"/>
<keyword evidence="4" id="KW-1185">Reference proteome</keyword>
<evidence type="ECO:0000313" key="3">
    <source>
        <dbReference type="EMBL" id="MBM6924011.1"/>
    </source>
</evidence>
<protein>
    <submittedName>
        <fullName evidence="3">Uncharacterized protein</fullName>
    </submittedName>
</protein>
<dbReference type="RefSeq" id="WP_204721647.1">
    <property type="nucleotide sequence ID" value="NZ_JACSNR010000010.1"/>
</dbReference>
<dbReference type="Proteomes" id="UP000724149">
    <property type="component" value="Unassembled WGS sequence"/>
</dbReference>
<feature type="region of interest" description="Disordered" evidence="1">
    <location>
        <begin position="22"/>
        <end position="41"/>
    </location>
</feature>
<sequence>MKKIMAVLLAALMMMSLAGCTQNQAGNESSSSEQESSSVAEVQPPVVADAALYRGTVTETSGQQLTVEQYDGRDYGEVVIVFTLPEEVENTFQEGEYVEIYYGALKESAPAQADAISVNKLADQAESVVTNGIIKEVTTSEDGTVTDLLLTDSNGQEVVFHISESTQRSI</sequence>
<keyword evidence="2" id="KW-0732">Signal</keyword>
<organism evidence="3 4">
    <name type="scientific">Hydrogenoanaerobacterium saccharovorans</name>
    <dbReference type="NCBI Taxonomy" id="474960"/>
    <lineage>
        <taxon>Bacteria</taxon>
        <taxon>Bacillati</taxon>
        <taxon>Bacillota</taxon>
        <taxon>Clostridia</taxon>
        <taxon>Eubacteriales</taxon>
        <taxon>Oscillospiraceae</taxon>
        <taxon>Hydrogenoanaerobacterium</taxon>
    </lineage>
</organism>
<gene>
    <name evidence="3" type="ORF">H9X81_09990</name>
</gene>
<reference evidence="3 4" key="1">
    <citation type="journal article" date="2021" name="Sci. Rep.">
        <title>The distribution of antibiotic resistance genes in chicken gut microbiota commensals.</title>
        <authorList>
            <person name="Juricova H."/>
            <person name="Matiasovicova J."/>
            <person name="Kubasova T."/>
            <person name="Cejkova D."/>
            <person name="Rychlik I."/>
        </authorList>
    </citation>
    <scope>NUCLEOTIDE SEQUENCE [LARGE SCALE GENOMIC DNA]</scope>
    <source>
        <strain evidence="3 4">An564</strain>
    </source>
</reference>
<accession>A0ABS2GQX2</accession>
<evidence type="ECO:0000256" key="1">
    <source>
        <dbReference type="SAM" id="MobiDB-lite"/>
    </source>
</evidence>
<feature type="signal peptide" evidence="2">
    <location>
        <begin position="1"/>
        <end position="25"/>
    </location>
</feature>
<comment type="caution">
    <text evidence="3">The sequence shown here is derived from an EMBL/GenBank/DDBJ whole genome shotgun (WGS) entry which is preliminary data.</text>
</comment>
<dbReference type="PROSITE" id="PS51257">
    <property type="entry name" value="PROKAR_LIPOPROTEIN"/>
    <property type="match status" value="1"/>
</dbReference>
<name>A0ABS2GQX2_9FIRM</name>